<keyword evidence="3" id="KW-1185">Reference proteome</keyword>
<evidence type="ECO:0000256" key="1">
    <source>
        <dbReference type="SAM" id="SignalP"/>
    </source>
</evidence>
<evidence type="ECO:0000313" key="3">
    <source>
        <dbReference type="Proteomes" id="UP001196565"/>
    </source>
</evidence>
<dbReference type="RefSeq" id="WP_219764597.1">
    <property type="nucleotide sequence ID" value="NZ_JAHYBZ010000007.1"/>
</dbReference>
<dbReference type="Proteomes" id="UP001196565">
    <property type="component" value="Unassembled WGS sequence"/>
</dbReference>
<comment type="caution">
    <text evidence="2">The sequence shown here is derived from an EMBL/GenBank/DDBJ whole genome shotgun (WGS) entry which is preliminary data.</text>
</comment>
<proteinExistence type="predicted"/>
<evidence type="ECO:0000313" key="2">
    <source>
        <dbReference type="EMBL" id="MBW6399980.1"/>
    </source>
</evidence>
<feature type="signal peptide" evidence="1">
    <location>
        <begin position="1"/>
        <end position="21"/>
    </location>
</feature>
<evidence type="ECO:0008006" key="4">
    <source>
        <dbReference type="Google" id="ProtNLM"/>
    </source>
</evidence>
<name>A0ABS7AFB1_9PROT</name>
<dbReference type="EMBL" id="JAHYBZ010000007">
    <property type="protein sequence ID" value="MBW6399980.1"/>
    <property type="molecule type" value="Genomic_DNA"/>
</dbReference>
<protein>
    <recommendedName>
        <fullName evidence="4">UrcA family protein</fullName>
    </recommendedName>
</protein>
<organism evidence="2 3">
    <name type="scientific">Roseomonas alba</name>
    <dbReference type="NCBI Taxonomy" id="2846776"/>
    <lineage>
        <taxon>Bacteria</taxon>
        <taxon>Pseudomonadati</taxon>
        <taxon>Pseudomonadota</taxon>
        <taxon>Alphaproteobacteria</taxon>
        <taxon>Acetobacterales</taxon>
        <taxon>Roseomonadaceae</taxon>
        <taxon>Roseomonas</taxon>
    </lineage>
</organism>
<sequence length="113" mass="12566">MRAVVVVLAGLCLPVAGQAQTAEMPNYDVERQCRRIAAIGGNYSEAMYGACFDSEQSSYDNVKLRWSALPESIRRQCDRIARVGGPGSYSMLEACVQSEESAGRQNQQRQFRR</sequence>
<keyword evidence="1" id="KW-0732">Signal</keyword>
<gene>
    <name evidence="2" type="ORF">KPL78_19120</name>
</gene>
<accession>A0ABS7AFB1</accession>
<feature type="chain" id="PRO_5046977264" description="UrcA family protein" evidence="1">
    <location>
        <begin position="22"/>
        <end position="113"/>
    </location>
</feature>
<reference evidence="2 3" key="1">
    <citation type="submission" date="2021-07" db="EMBL/GenBank/DDBJ databases">
        <authorList>
            <person name="So Y."/>
        </authorList>
    </citation>
    <scope>NUCLEOTIDE SEQUENCE [LARGE SCALE GENOMIC DNA]</scope>
    <source>
        <strain evidence="2 3">HJA6</strain>
    </source>
</reference>